<keyword evidence="2" id="KW-0175">Coiled coil</keyword>
<evidence type="ECO:0000313" key="6">
    <source>
        <dbReference type="EMBL" id="MBD2182371.1"/>
    </source>
</evidence>
<dbReference type="InterPro" id="IPR011006">
    <property type="entry name" value="CheY-like_superfamily"/>
</dbReference>
<evidence type="ECO:0000259" key="3">
    <source>
        <dbReference type="PROSITE" id="PS50110"/>
    </source>
</evidence>
<feature type="domain" description="EAL" evidence="4">
    <location>
        <begin position="363"/>
        <end position="617"/>
    </location>
</feature>
<evidence type="ECO:0000259" key="4">
    <source>
        <dbReference type="PROSITE" id="PS50883"/>
    </source>
</evidence>
<evidence type="ECO:0000259" key="5">
    <source>
        <dbReference type="PROSITE" id="PS50887"/>
    </source>
</evidence>
<dbReference type="Pfam" id="PF00563">
    <property type="entry name" value="EAL"/>
    <property type="match status" value="1"/>
</dbReference>
<dbReference type="NCBIfam" id="TIGR00254">
    <property type="entry name" value="GGDEF"/>
    <property type="match status" value="1"/>
</dbReference>
<dbReference type="PANTHER" id="PTHR33121">
    <property type="entry name" value="CYCLIC DI-GMP PHOSPHODIESTERASE PDEF"/>
    <property type="match status" value="1"/>
</dbReference>
<feature type="coiled-coil region" evidence="2">
    <location>
        <begin position="126"/>
        <end position="171"/>
    </location>
</feature>
<dbReference type="Gene3D" id="3.30.70.270">
    <property type="match status" value="1"/>
</dbReference>
<feature type="modified residue" description="4-aspartylphosphate" evidence="1">
    <location>
        <position position="57"/>
    </location>
</feature>
<name>A0A926VED7_9CYAN</name>
<keyword evidence="1" id="KW-0597">Phosphoprotein</keyword>
<dbReference type="EMBL" id="JACJPW010000035">
    <property type="protein sequence ID" value="MBD2182371.1"/>
    <property type="molecule type" value="Genomic_DNA"/>
</dbReference>
<dbReference type="AlphaFoldDB" id="A0A926VED7"/>
<dbReference type="SMART" id="SM00448">
    <property type="entry name" value="REC"/>
    <property type="match status" value="1"/>
</dbReference>
<reference evidence="6" key="1">
    <citation type="journal article" date="2015" name="ISME J.">
        <title>Draft Genome Sequence of Streptomyces incarnatus NRRL8089, which Produces the Nucleoside Antibiotic Sinefungin.</title>
        <authorList>
            <person name="Oshima K."/>
            <person name="Hattori M."/>
            <person name="Shimizu H."/>
            <person name="Fukuda K."/>
            <person name="Nemoto M."/>
            <person name="Inagaki K."/>
            <person name="Tamura T."/>
        </authorList>
    </citation>
    <scope>NUCLEOTIDE SEQUENCE</scope>
    <source>
        <strain evidence="6">FACHB-1375</strain>
    </source>
</reference>
<dbReference type="FunFam" id="3.20.20.450:FF:000001">
    <property type="entry name" value="Cyclic di-GMP phosphodiesterase yahA"/>
    <property type="match status" value="1"/>
</dbReference>
<dbReference type="InterPro" id="IPR001789">
    <property type="entry name" value="Sig_transdc_resp-reg_receiver"/>
</dbReference>
<dbReference type="CDD" id="cd01948">
    <property type="entry name" value="EAL"/>
    <property type="match status" value="1"/>
</dbReference>
<dbReference type="InterPro" id="IPR001633">
    <property type="entry name" value="EAL_dom"/>
</dbReference>
<protein>
    <submittedName>
        <fullName evidence="6">EAL domain-containing protein</fullName>
    </submittedName>
</protein>
<evidence type="ECO:0000313" key="7">
    <source>
        <dbReference type="Proteomes" id="UP000641646"/>
    </source>
</evidence>
<feature type="domain" description="Response regulatory" evidence="3">
    <location>
        <begin position="8"/>
        <end position="124"/>
    </location>
</feature>
<dbReference type="SUPFAM" id="SSF55073">
    <property type="entry name" value="Nucleotide cyclase"/>
    <property type="match status" value="1"/>
</dbReference>
<dbReference type="SMART" id="SM00267">
    <property type="entry name" value="GGDEF"/>
    <property type="match status" value="1"/>
</dbReference>
<evidence type="ECO:0000256" key="2">
    <source>
        <dbReference type="SAM" id="Coils"/>
    </source>
</evidence>
<dbReference type="GO" id="GO:0000160">
    <property type="term" value="P:phosphorelay signal transduction system"/>
    <property type="evidence" value="ECO:0007669"/>
    <property type="project" value="InterPro"/>
</dbReference>
<accession>A0A926VED7</accession>
<dbReference type="RefSeq" id="WP_190465183.1">
    <property type="nucleotide sequence ID" value="NZ_JACJPW010000035.1"/>
</dbReference>
<dbReference type="PANTHER" id="PTHR33121:SF70">
    <property type="entry name" value="SIGNALING PROTEIN YKOW"/>
    <property type="match status" value="1"/>
</dbReference>
<evidence type="ECO:0000256" key="1">
    <source>
        <dbReference type="PROSITE-ProRule" id="PRU00169"/>
    </source>
</evidence>
<dbReference type="Proteomes" id="UP000641646">
    <property type="component" value="Unassembled WGS sequence"/>
</dbReference>
<dbReference type="SUPFAM" id="SSF141868">
    <property type="entry name" value="EAL domain-like"/>
    <property type="match status" value="1"/>
</dbReference>
<comment type="caution">
    <text evidence="6">The sequence shown here is derived from an EMBL/GenBank/DDBJ whole genome shotgun (WGS) entry which is preliminary data.</text>
</comment>
<gene>
    <name evidence="6" type="ORF">H6G03_14920</name>
</gene>
<reference evidence="6" key="2">
    <citation type="submission" date="2020-08" db="EMBL/GenBank/DDBJ databases">
        <authorList>
            <person name="Chen M."/>
            <person name="Teng W."/>
            <person name="Zhao L."/>
            <person name="Hu C."/>
            <person name="Zhou Y."/>
            <person name="Han B."/>
            <person name="Song L."/>
            <person name="Shu W."/>
        </authorList>
    </citation>
    <scope>NUCLEOTIDE SEQUENCE</scope>
    <source>
        <strain evidence="6">FACHB-1375</strain>
    </source>
</reference>
<feature type="domain" description="GGDEF" evidence="5">
    <location>
        <begin position="221"/>
        <end position="354"/>
    </location>
</feature>
<dbReference type="SUPFAM" id="SSF52172">
    <property type="entry name" value="CheY-like"/>
    <property type="match status" value="1"/>
</dbReference>
<dbReference type="Pfam" id="PF00990">
    <property type="entry name" value="GGDEF"/>
    <property type="match status" value="1"/>
</dbReference>
<dbReference type="InterPro" id="IPR050706">
    <property type="entry name" value="Cyclic-di-GMP_PDE-like"/>
</dbReference>
<proteinExistence type="predicted"/>
<dbReference type="PROSITE" id="PS50887">
    <property type="entry name" value="GGDEF"/>
    <property type="match status" value="1"/>
</dbReference>
<dbReference type="InterPro" id="IPR035919">
    <property type="entry name" value="EAL_sf"/>
</dbReference>
<dbReference type="PROSITE" id="PS50883">
    <property type="entry name" value="EAL"/>
    <property type="match status" value="1"/>
</dbReference>
<sequence>MDSSESGLILIVDDNRTNLKLLFGFLKESGYKILVAINGKNALEKLQYINPDLILLDIRMPDMDGFEVCRYLKANPGTKEIPVIFLTALSDVKDKVEGLNLGAVDYITKPLQKDELLSRIRLHLRLRSLTRNLQEKNELLTQEIANRKAIEDELQQLNQELEHRIAKRTEELSLTLHNLRLREQQLAYEAYHDLLTGLYNRSWLMNRLSEILKIKSSQNVKKYSVLFLDIDRFKNINDSFGHLVGDEFIKNVSIRIKICVGSKGEIARLGGDEFLIILTEAEDLQTVEATAADLLEELQRPFLLGNYQVIISASIGIVFSILDYHSSTAILRDADIAMYQAKQSGKGCYTVLTPQMQSQALERIELETDIRQAIEQEQFCLYYQPIFSIQDKKVVGFEALSRWLHPQHGFISPTKFITIAEEIGLIQILDTWALQSACQQLKIWQEQFNVALTVNVNFSATELQQPGVVEKIIQICGQSGLSLSSVKLEITESGFLQTASAGTNVLKQIRSQGIKLCIDDFGTGYSSLSRLHIFPIDTLKIDRSFISGLGSSSDTTAIVQTIISLAHNLDMDVVAEGIETNEQLEKLKDLGCEFGQGFFFSKPLSSQQVTQLLSNYLSLSTLKI</sequence>
<keyword evidence="7" id="KW-1185">Reference proteome</keyword>
<dbReference type="CDD" id="cd01949">
    <property type="entry name" value="GGDEF"/>
    <property type="match status" value="1"/>
</dbReference>
<dbReference type="Gene3D" id="3.20.20.450">
    <property type="entry name" value="EAL domain"/>
    <property type="match status" value="1"/>
</dbReference>
<dbReference type="Pfam" id="PF00072">
    <property type="entry name" value="Response_reg"/>
    <property type="match status" value="1"/>
</dbReference>
<organism evidence="6 7">
    <name type="scientific">Aerosakkonema funiforme FACHB-1375</name>
    <dbReference type="NCBI Taxonomy" id="2949571"/>
    <lineage>
        <taxon>Bacteria</taxon>
        <taxon>Bacillati</taxon>
        <taxon>Cyanobacteriota</taxon>
        <taxon>Cyanophyceae</taxon>
        <taxon>Oscillatoriophycideae</taxon>
        <taxon>Aerosakkonematales</taxon>
        <taxon>Aerosakkonemataceae</taxon>
        <taxon>Aerosakkonema</taxon>
    </lineage>
</organism>
<dbReference type="InterPro" id="IPR000160">
    <property type="entry name" value="GGDEF_dom"/>
</dbReference>
<dbReference type="InterPro" id="IPR043128">
    <property type="entry name" value="Rev_trsase/Diguanyl_cyclase"/>
</dbReference>
<dbReference type="PROSITE" id="PS50110">
    <property type="entry name" value="RESPONSE_REGULATORY"/>
    <property type="match status" value="1"/>
</dbReference>
<dbReference type="CDD" id="cd19920">
    <property type="entry name" value="REC_PA4781-like"/>
    <property type="match status" value="1"/>
</dbReference>
<dbReference type="Gene3D" id="3.40.50.2300">
    <property type="match status" value="1"/>
</dbReference>
<dbReference type="InterPro" id="IPR029787">
    <property type="entry name" value="Nucleotide_cyclase"/>
</dbReference>
<dbReference type="SMART" id="SM00052">
    <property type="entry name" value="EAL"/>
    <property type="match status" value="1"/>
</dbReference>
<dbReference type="GO" id="GO:0071111">
    <property type="term" value="F:cyclic-guanylate-specific phosphodiesterase activity"/>
    <property type="evidence" value="ECO:0007669"/>
    <property type="project" value="InterPro"/>
</dbReference>